<keyword evidence="6 10" id="KW-0378">Hydrolase</keyword>
<dbReference type="EC" id="3.6.1.54" evidence="10"/>
<evidence type="ECO:0000256" key="3">
    <source>
        <dbReference type="ARBA" id="ARBA00022519"/>
    </source>
</evidence>
<name>A0AAP4TYY6_9GAMM</name>
<feature type="binding site" evidence="10">
    <location>
        <position position="174"/>
    </location>
    <ligand>
        <name>substrate</name>
    </ligand>
</feature>
<evidence type="ECO:0000259" key="11">
    <source>
        <dbReference type="Pfam" id="PF00149"/>
    </source>
</evidence>
<feature type="binding site" evidence="10">
    <location>
        <begin position="86"/>
        <end position="87"/>
    </location>
    <ligand>
        <name>substrate</name>
    </ligand>
</feature>
<dbReference type="InterPro" id="IPR004843">
    <property type="entry name" value="Calcineurin-like_PHP"/>
</dbReference>
<dbReference type="GO" id="GO:0005737">
    <property type="term" value="C:cytoplasm"/>
    <property type="evidence" value="ECO:0007669"/>
    <property type="project" value="InterPro"/>
</dbReference>
<feature type="binding site" evidence="10">
    <location>
        <position position="204"/>
    </location>
    <ligand>
        <name>Mn(2+)</name>
        <dbReference type="ChEBI" id="CHEBI:29035"/>
        <label>1</label>
    </ligand>
</feature>
<evidence type="ECO:0000256" key="7">
    <source>
        <dbReference type="ARBA" id="ARBA00023098"/>
    </source>
</evidence>
<feature type="binding site" evidence="10">
    <location>
        <position position="121"/>
    </location>
    <ligand>
        <name>Mn(2+)</name>
        <dbReference type="ChEBI" id="CHEBI:29035"/>
        <label>2</label>
    </ligand>
</feature>
<keyword evidence="1 10" id="KW-1003">Cell membrane</keyword>
<feature type="binding site" evidence="10">
    <location>
        <position position="129"/>
    </location>
    <ligand>
        <name>substrate</name>
    </ligand>
</feature>
<reference evidence="12" key="1">
    <citation type="submission" date="2023-07" db="EMBL/GenBank/DDBJ databases">
        <title>Genome content predicts the carbon catabolic preferences of heterotrophic bacteria.</title>
        <authorList>
            <person name="Gralka M."/>
        </authorList>
    </citation>
    <scope>NUCLEOTIDE SEQUENCE</scope>
    <source>
        <strain evidence="12">C2R13</strain>
    </source>
</reference>
<evidence type="ECO:0000313" key="13">
    <source>
        <dbReference type="Proteomes" id="UP001170481"/>
    </source>
</evidence>
<evidence type="ECO:0000256" key="5">
    <source>
        <dbReference type="ARBA" id="ARBA00022723"/>
    </source>
</evidence>
<feature type="binding site" evidence="10">
    <location>
        <position position="12"/>
    </location>
    <ligand>
        <name>Mn(2+)</name>
        <dbReference type="ChEBI" id="CHEBI:29035"/>
        <label>1</label>
    </ligand>
</feature>
<dbReference type="CDD" id="cd07398">
    <property type="entry name" value="MPP_YbbF-LpxH"/>
    <property type="match status" value="1"/>
</dbReference>
<dbReference type="GO" id="GO:0008758">
    <property type="term" value="F:UDP-2,3-diacylglucosamine hydrolase activity"/>
    <property type="evidence" value="ECO:0007669"/>
    <property type="project" value="UniProtKB-UniRule"/>
</dbReference>
<comment type="cofactor">
    <cofactor evidence="10">
        <name>Mn(2+)</name>
        <dbReference type="ChEBI" id="CHEBI:29035"/>
    </cofactor>
    <text evidence="10">Binds 2 Mn(2+) ions per subunit in a binuclear metal center.</text>
</comment>
<organism evidence="12 13">
    <name type="scientific">Cobetia amphilecti</name>
    <dbReference type="NCBI Taxonomy" id="1055104"/>
    <lineage>
        <taxon>Bacteria</taxon>
        <taxon>Pseudomonadati</taxon>
        <taxon>Pseudomonadota</taxon>
        <taxon>Gammaproteobacteria</taxon>
        <taxon>Oceanospirillales</taxon>
        <taxon>Halomonadaceae</taxon>
        <taxon>Cobetia</taxon>
    </lineage>
</organism>
<evidence type="ECO:0000256" key="4">
    <source>
        <dbReference type="ARBA" id="ARBA00022556"/>
    </source>
</evidence>
<feature type="binding site" evidence="10">
    <location>
        <position position="171"/>
    </location>
    <ligand>
        <name>substrate</name>
    </ligand>
</feature>
<feature type="binding site" evidence="10">
    <location>
        <position position="202"/>
    </location>
    <ligand>
        <name>substrate</name>
    </ligand>
</feature>
<dbReference type="SUPFAM" id="SSF56300">
    <property type="entry name" value="Metallo-dependent phosphatases"/>
    <property type="match status" value="1"/>
</dbReference>
<dbReference type="Gene3D" id="3.60.21.10">
    <property type="match status" value="1"/>
</dbReference>
<keyword evidence="4 10" id="KW-0441">Lipid A biosynthesis</keyword>
<keyword evidence="3 10" id="KW-0997">Cell inner membrane</keyword>
<evidence type="ECO:0000313" key="12">
    <source>
        <dbReference type="EMBL" id="MDO6672889.1"/>
    </source>
</evidence>
<keyword evidence="8 10" id="KW-0472">Membrane</keyword>
<dbReference type="GO" id="GO:0009245">
    <property type="term" value="P:lipid A biosynthetic process"/>
    <property type="evidence" value="ECO:0007669"/>
    <property type="project" value="UniProtKB-UniRule"/>
</dbReference>
<dbReference type="NCBIfam" id="TIGR01854">
    <property type="entry name" value="lipid_A_lpxH"/>
    <property type="match status" value="1"/>
</dbReference>
<dbReference type="Proteomes" id="UP001170481">
    <property type="component" value="Unassembled WGS sequence"/>
</dbReference>
<keyword evidence="2 10" id="KW-0444">Lipid biosynthesis</keyword>
<feature type="binding site" evidence="10">
    <location>
        <position position="86"/>
    </location>
    <ligand>
        <name>Mn(2+)</name>
        <dbReference type="ChEBI" id="CHEBI:29035"/>
        <label>2</label>
    </ligand>
</feature>
<comment type="subcellular location">
    <subcellularLocation>
        <location evidence="10">Cell inner membrane</location>
        <topology evidence="10">Peripheral membrane protein</topology>
        <orientation evidence="10">Cytoplasmic side</orientation>
    </subcellularLocation>
</comment>
<proteinExistence type="inferred from homology"/>
<dbReference type="PANTHER" id="PTHR34990:SF1">
    <property type="entry name" value="UDP-2,3-DIACYLGLUCOSAMINE HYDROLASE"/>
    <property type="match status" value="1"/>
</dbReference>
<keyword evidence="7 10" id="KW-0443">Lipid metabolism</keyword>
<evidence type="ECO:0000256" key="1">
    <source>
        <dbReference type="ARBA" id="ARBA00022475"/>
    </source>
</evidence>
<feature type="binding site" evidence="10">
    <location>
        <position position="202"/>
    </location>
    <ligand>
        <name>Mn(2+)</name>
        <dbReference type="ChEBI" id="CHEBI:29035"/>
        <label>2</label>
    </ligand>
</feature>
<dbReference type="RefSeq" id="WP_303594481.1">
    <property type="nucleotide sequence ID" value="NZ_JAUORK010000016.1"/>
</dbReference>
<dbReference type="GO" id="GO:0030145">
    <property type="term" value="F:manganese ion binding"/>
    <property type="evidence" value="ECO:0007669"/>
    <property type="project" value="UniProtKB-UniRule"/>
</dbReference>
<feature type="binding site" evidence="10">
    <location>
        <position position="167"/>
    </location>
    <ligand>
        <name>substrate</name>
    </ligand>
</feature>
<evidence type="ECO:0000256" key="9">
    <source>
        <dbReference type="ARBA" id="ARBA00023211"/>
    </source>
</evidence>
<evidence type="ECO:0000256" key="8">
    <source>
        <dbReference type="ARBA" id="ARBA00023136"/>
    </source>
</evidence>
<keyword evidence="9 10" id="KW-0464">Manganese</keyword>
<dbReference type="InterPro" id="IPR043461">
    <property type="entry name" value="LpxH-like"/>
</dbReference>
<evidence type="ECO:0000256" key="6">
    <source>
        <dbReference type="ARBA" id="ARBA00022801"/>
    </source>
</evidence>
<keyword evidence="5 10" id="KW-0479">Metal-binding</keyword>
<comment type="caution">
    <text evidence="12">The sequence shown here is derived from an EMBL/GenBank/DDBJ whole genome shotgun (WGS) entry which is preliminary data.</text>
</comment>
<dbReference type="NCBIfam" id="NF003743">
    <property type="entry name" value="PRK05340.1"/>
    <property type="match status" value="1"/>
</dbReference>
<dbReference type="Pfam" id="PF00149">
    <property type="entry name" value="Metallophos"/>
    <property type="match status" value="1"/>
</dbReference>
<dbReference type="AlphaFoldDB" id="A0AAP4TYY6"/>
<comment type="catalytic activity">
    <reaction evidence="10">
        <text>UDP-2-N,3-O-bis[(3R)-3-hydroxytetradecanoyl]-alpha-D-glucosamine + H2O = 2-N,3-O-bis[(3R)-3-hydroxytetradecanoyl]-alpha-D-glucosaminyl 1-phosphate + UMP + 2 H(+)</text>
        <dbReference type="Rhea" id="RHEA:25213"/>
        <dbReference type="ChEBI" id="CHEBI:15377"/>
        <dbReference type="ChEBI" id="CHEBI:15378"/>
        <dbReference type="ChEBI" id="CHEBI:57865"/>
        <dbReference type="ChEBI" id="CHEBI:57957"/>
        <dbReference type="ChEBI" id="CHEBI:78847"/>
        <dbReference type="EC" id="3.6.1.54"/>
    </reaction>
</comment>
<feature type="binding site" evidence="10">
    <location>
        <position position="48"/>
    </location>
    <ligand>
        <name>Mn(2+)</name>
        <dbReference type="ChEBI" id="CHEBI:29035"/>
        <label>2</label>
    </ligand>
</feature>
<accession>A0AAP4TYY6</accession>
<evidence type="ECO:0000256" key="10">
    <source>
        <dbReference type="HAMAP-Rule" id="MF_00575"/>
    </source>
</evidence>
<dbReference type="HAMAP" id="MF_00575">
    <property type="entry name" value="LpxH"/>
    <property type="match status" value="1"/>
</dbReference>
<comment type="function">
    <text evidence="10">Hydrolyzes the pyrophosphate bond of UDP-2,3-diacylglucosamine to yield 2,3-diacylglucosamine 1-phosphate (lipid X) and UMP by catalyzing the attack of water at the alpha-P atom. Involved in the biosynthesis of lipid A, a phosphorylated glycolipid that anchors the lipopolysaccharide to the outer membrane of the cell.</text>
</comment>
<feature type="binding site" evidence="10">
    <location>
        <position position="14"/>
    </location>
    <ligand>
        <name>Mn(2+)</name>
        <dbReference type="ChEBI" id="CHEBI:29035"/>
        <label>1</label>
    </ligand>
</feature>
<evidence type="ECO:0000256" key="2">
    <source>
        <dbReference type="ARBA" id="ARBA00022516"/>
    </source>
</evidence>
<comment type="similarity">
    <text evidence="10">Belongs to the LpxH family.</text>
</comment>
<feature type="binding site" evidence="10">
    <location>
        <position position="48"/>
    </location>
    <ligand>
        <name>Mn(2+)</name>
        <dbReference type="ChEBI" id="CHEBI:29035"/>
        <label>1</label>
    </ligand>
</feature>
<protein>
    <recommendedName>
        <fullName evidence="10">UDP-2,3-diacylglucosamine hydrolase</fullName>
        <ecNumber evidence="10">3.6.1.54</ecNumber>
    </recommendedName>
    <alternativeName>
        <fullName evidence="10">UDP-2,3-diacylglucosamine diphosphatase</fullName>
    </alternativeName>
</protein>
<dbReference type="GO" id="GO:0019897">
    <property type="term" value="C:extrinsic component of plasma membrane"/>
    <property type="evidence" value="ECO:0007669"/>
    <property type="project" value="UniProtKB-UniRule"/>
</dbReference>
<sequence length="257" mass="28986">MNTTATTLFISDLHLQPDTPEIAQGFLDYLARLATCQPAVERLFLLGDIFEVWVGDDYRNDFTDSMSAALKRIAERGTAIFFMHGNRDFLVGETFAAEAGVTLLPDPSVIELDGERVLLMHGDSMCTRDEAYMKFRAMTRDPQWQAQILAMPLEQRLALAQSLRMQSGETNSEKDEAIMDVTPEEVVREMREHDVRTLIHGHTHRPAVHELEIDGDPARRIVLGDWRPTQAFDIIARGQGPELREFALPLVDAITHG</sequence>
<dbReference type="InterPro" id="IPR010138">
    <property type="entry name" value="UDP-diacylglucosamine_Hdrlase"/>
</dbReference>
<dbReference type="InterPro" id="IPR029052">
    <property type="entry name" value="Metallo-depent_PP-like"/>
</dbReference>
<gene>
    <name evidence="10" type="primary">lpxH</name>
    <name evidence="12" type="ORF">Q4535_12255</name>
</gene>
<dbReference type="PANTHER" id="PTHR34990">
    <property type="entry name" value="UDP-2,3-DIACYLGLUCOSAMINE HYDROLASE-RELATED"/>
    <property type="match status" value="1"/>
</dbReference>
<dbReference type="EMBL" id="JAUORK010000016">
    <property type="protein sequence ID" value="MDO6672889.1"/>
    <property type="molecule type" value="Genomic_DNA"/>
</dbReference>
<feature type="domain" description="Calcineurin-like phosphoesterase" evidence="11">
    <location>
        <begin position="7"/>
        <end position="206"/>
    </location>
</feature>
<comment type="pathway">
    <text evidence="10">Glycolipid biosynthesis; lipid IV(A) biosynthesis; lipid IV(A) from (3R)-3-hydroxytetradecanoyl-[acyl-carrier-protein] and UDP-N-acetyl-alpha-D-glucosamine: step 4/6.</text>
</comment>